<keyword evidence="3" id="KW-1185">Reference proteome</keyword>
<dbReference type="EMBL" id="NOII01000011">
    <property type="protein sequence ID" value="OYD56576.1"/>
    <property type="molecule type" value="Genomic_DNA"/>
</dbReference>
<evidence type="ECO:0000313" key="3">
    <source>
        <dbReference type="Proteomes" id="UP000215059"/>
    </source>
</evidence>
<proteinExistence type="predicted"/>
<feature type="domain" description="Dimethylamine monooxygenase subunit DmmA-like C-terminal" evidence="1">
    <location>
        <begin position="88"/>
        <end position="126"/>
    </location>
</feature>
<reference evidence="2 3" key="1">
    <citation type="submission" date="2017-07" db="EMBL/GenBank/DDBJ databases">
        <title>Fictibacillus sp. nov. GDSW-R2A3 Genome sequencing and assembly.</title>
        <authorList>
            <person name="Mayilraj S."/>
        </authorList>
    </citation>
    <scope>NUCLEOTIDE SEQUENCE [LARGE SCALE GENOMIC DNA]</scope>
    <source>
        <strain evidence="2 3">GDSW-R2A3</strain>
    </source>
</reference>
<dbReference type="Proteomes" id="UP000215059">
    <property type="component" value="Unassembled WGS sequence"/>
</dbReference>
<organism evidence="2 3">
    <name type="scientific">Fictibacillus aquaticus</name>
    <dbReference type="NCBI Taxonomy" id="2021314"/>
    <lineage>
        <taxon>Bacteria</taxon>
        <taxon>Bacillati</taxon>
        <taxon>Bacillota</taxon>
        <taxon>Bacilli</taxon>
        <taxon>Bacillales</taxon>
        <taxon>Fictibacillaceae</taxon>
        <taxon>Fictibacillus</taxon>
    </lineage>
</organism>
<dbReference type="InterPro" id="IPR048037">
    <property type="entry name" value="DmmA-like_C"/>
</dbReference>
<evidence type="ECO:0000313" key="2">
    <source>
        <dbReference type="EMBL" id="OYD56576.1"/>
    </source>
</evidence>
<accession>A0A235F5J8</accession>
<dbReference type="Pfam" id="PF22289">
    <property type="entry name" value="DmmA-like_C"/>
    <property type="match status" value="1"/>
</dbReference>
<name>A0A235F5J8_9BACL</name>
<dbReference type="OrthoDB" id="2867625at2"/>
<sequence>MKKVRKYIIIADEKGLELLRPLFRHSMTVEMLSFNEELADQLARQKIGTYLYAALPWQQLAQVRKWAEDAGFSDEEAEYMGYGEKEQHVYCCRCHAVGKDTVKCGECGLLLELSDHYSSLHDAYLAYPVL</sequence>
<protein>
    <recommendedName>
        <fullName evidence="1">Dimethylamine monooxygenase subunit DmmA-like C-terminal domain-containing protein</fullName>
    </recommendedName>
</protein>
<dbReference type="RefSeq" id="WP_094253592.1">
    <property type="nucleotide sequence ID" value="NZ_JBHLXL010000002.1"/>
</dbReference>
<dbReference type="AlphaFoldDB" id="A0A235F5J8"/>
<gene>
    <name evidence="2" type="ORF">CGZ90_16320</name>
</gene>
<evidence type="ECO:0000259" key="1">
    <source>
        <dbReference type="Pfam" id="PF22289"/>
    </source>
</evidence>
<comment type="caution">
    <text evidence="2">The sequence shown here is derived from an EMBL/GenBank/DDBJ whole genome shotgun (WGS) entry which is preliminary data.</text>
</comment>